<dbReference type="EMBL" id="CAXIEN010000046">
    <property type="protein sequence ID" value="CAL1270122.1"/>
    <property type="molecule type" value="Genomic_DNA"/>
</dbReference>
<name>A0AAV1ZED7_9ARAC</name>
<sequence length="244" mass="28503">MKMKSSLFHLFFITRASLAFITDRCDISKCAYASPIQELKTIRYMPSERQLHRLCPKALEYLTCIFNIVENCIGHTVEVLNLSSNKSVASTAKALVNIDYITVAICDKESWLRRAYLANIDCFRRFISRNTRLCQKEVKHEIEKFVNSFNLTEEVTNSTVSVELQCLEGAFEYVCLSNKLRCTCCEYARWTYVTVLEKLSPILREMYCLQVEETSILKDDFLDFLYDDEESKYKSRKILDIFID</sequence>
<accession>A0AAV1ZED7</accession>
<protein>
    <submittedName>
        <fullName evidence="2">Uncharacterized protein</fullName>
    </submittedName>
</protein>
<gene>
    <name evidence="2" type="ORF">LARSCL_LOCUS5116</name>
</gene>
<proteinExistence type="predicted"/>
<evidence type="ECO:0000256" key="1">
    <source>
        <dbReference type="SAM" id="SignalP"/>
    </source>
</evidence>
<keyword evidence="3" id="KW-1185">Reference proteome</keyword>
<organism evidence="2 3">
    <name type="scientific">Larinioides sclopetarius</name>
    <dbReference type="NCBI Taxonomy" id="280406"/>
    <lineage>
        <taxon>Eukaryota</taxon>
        <taxon>Metazoa</taxon>
        <taxon>Ecdysozoa</taxon>
        <taxon>Arthropoda</taxon>
        <taxon>Chelicerata</taxon>
        <taxon>Arachnida</taxon>
        <taxon>Araneae</taxon>
        <taxon>Araneomorphae</taxon>
        <taxon>Entelegynae</taxon>
        <taxon>Araneoidea</taxon>
        <taxon>Araneidae</taxon>
        <taxon>Larinioides</taxon>
    </lineage>
</organism>
<feature type="signal peptide" evidence="1">
    <location>
        <begin position="1"/>
        <end position="19"/>
    </location>
</feature>
<reference evidence="2 3" key="1">
    <citation type="submission" date="2024-04" db="EMBL/GenBank/DDBJ databases">
        <authorList>
            <person name="Rising A."/>
            <person name="Reimegard J."/>
            <person name="Sonavane S."/>
            <person name="Akerstrom W."/>
            <person name="Nylinder S."/>
            <person name="Hedman E."/>
            <person name="Kallberg Y."/>
        </authorList>
    </citation>
    <scope>NUCLEOTIDE SEQUENCE [LARGE SCALE GENOMIC DNA]</scope>
</reference>
<feature type="chain" id="PRO_5043808001" evidence="1">
    <location>
        <begin position="20"/>
        <end position="244"/>
    </location>
</feature>
<evidence type="ECO:0000313" key="2">
    <source>
        <dbReference type="EMBL" id="CAL1270122.1"/>
    </source>
</evidence>
<comment type="caution">
    <text evidence="2">The sequence shown here is derived from an EMBL/GenBank/DDBJ whole genome shotgun (WGS) entry which is preliminary data.</text>
</comment>
<dbReference type="AlphaFoldDB" id="A0AAV1ZED7"/>
<evidence type="ECO:0000313" key="3">
    <source>
        <dbReference type="Proteomes" id="UP001497382"/>
    </source>
</evidence>
<dbReference type="Proteomes" id="UP001497382">
    <property type="component" value="Unassembled WGS sequence"/>
</dbReference>
<keyword evidence="1" id="KW-0732">Signal</keyword>